<organism evidence="13 14">
    <name type="scientific">Victivallis vadensis</name>
    <dbReference type="NCBI Taxonomy" id="172901"/>
    <lineage>
        <taxon>Bacteria</taxon>
        <taxon>Pseudomonadati</taxon>
        <taxon>Lentisphaerota</taxon>
        <taxon>Lentisphaeria</taxon>
        <taxon>Victivallales</taxon>
        <taxon>Victivallaceae</taxon>
        <taxon>Victivallis</taxon>
    </lineage>
</organism>
<keyword evidence="7 9" id="KW-1133">Transmembrane helix</keyword>
<feature type="transmembrane region" description="Helical" evidence="9">
    <location>
        <begin position="161"/>
        <end position="179"/>
    </location>
</feature>
<comment type="caution">
    <text evidence="13">The sequence shown here is derived from an EMBL/GenBank/DDBJ whole genome shotgun (WGS) entry which is preliminary data.</text>
</comment>
<dbReference type="GO" id="GO:0005315">
    <property type="term" value="F:phosphate transmembrane transporter activity"/>
    <property type="evidence" value="ECO:0007669"/>
    <property type="project" value="InterPro"/>
</dbReference>
<dbReference type="CDD" id="cd06261">
    <property type="entry name" value="TM_PBP2"/>
    <property type="match status" value="1"/>
</dbReference>
<keyword evidence="4 10" id="KW-1003">Cell membrane</keyword>
<dbReference type="PANTHER" id="PTHR30425">
    <property type="entry name" value="PHOSPHATE TRANSPORT SYSTEM PERMEASE PROTEIN PST"/>
    <property type="match status" value="1"/>
</dbReference>
<evidence type="ECO:0000256" key="3">
    <source>
        <dbReference type="ARBA" id="ARBA00022448"/>
    </source>
</evidence>
<dbReference type="OrthoDB" id="9807065at2"/>
<feature type="transmembrane region" description="Helical" evidence="9">
    <location>
        <begin position="71"/>
        <end position="98"/>
    </location>
</feature>
<evidence type="ECO:0000313" key="14">
    <source>
        <dbReference type="Proteomes" id="UP000245959"/>
    </source>
</evidence>
<accession>A0A2U1B487</accession>
<keyword evidence="6 9" id="KW-0812">Transmembrane</keyword>
<gene>
    <name evidence="12" type="primary">pstC</name>
    <name evidence="13" type="ORF">C8D82_10996</name>
    <name evidence="12" type="ORF">HF882_16030</name>
</gene>
<evidence type="ECO:0000256" key="8">
    <source>
        <dbReference type="ARBA" id="ARBA00023136"/>
    </source>
</evidence>
<evidence type="ECO:0000256" key="5">
    <source>
        <dbReference type="ARBA" id="ARBA00022592"/>
    </source>
</evidence>
<sequence length="311" mass="33065">MSNTLSLSASRLDRLFRLLAGASAVLLPLVLVAFLIQLGWGAAPVWREFGPDFITGTGWDPVANEYGALPAIAGTIFTTALALLLAIPPAFVTALYLVDCPAGIGEVLSQALDLLAAIPSVIYGMWGLFILVPLMQDHVQPFLSETLGLGKIPCFGVDGNGFGLLTASLILALMILPYMSAVMRNVFKMTPGMLRESAYGIGCTRWETAKDIVMRYGIRGLLGGVFIGLGRALGETMAVLFVIGNVVEIPESLYGSTTTIAATLANNFAEADGIMRSVLFALGLILLLLALGVQVLAQYYLMMTGSKRGER</sequence>
<evidence type="ECO:0000259" key="11">
    <source>
        <dbReference type="PROSITE" id="PS50928"/>
    </source>
</evidence>
<evidence type="ECO:0000256" key="10">
    <source>
        <dbReference type="RuleBase" id="RU363054"/>
    </source>
</evidence>
<dbReference type="EMBL" id="JABAEW010000037">
    <property type="protein sequence ID" value="NMD88096.1"/>
    <property type="molecule type" value="Genomic_DNA"/>
</dbReference>
<reference evidence="13 14" key="1">
    <citation type="submission" date="2018-04" db="EMBL/GenBank/DDBJ databases">
        <title>Genomic Encyclopedia of Type Strains, Phase IV (KMG-IV): sequencing the most valuable type-strain genomes for metagenomic binning, comparative biology and taxonomic classification.</title>
        <authorList>
            <person name="Goeker M."/>
        </authorList>
    </citation>
    <scope>NUCLEOTIDE SEQUENCE [LARGE SCALE GENOMIC DNA]</scope>
    <source>
        <strain evidence="13 14">DSM 14823</strain>
    </source>
</reference>
<dbReference type="InterPro" id="IPR051124">
    <property type="entry name" value="Phosphate_Transport_Permease"/>
</dbReference>
<reference evidence="12 15" key="2">
    <citation type="submission" date="2020-04" db="EMBL/GenBank/DDBJ databases">
        <authorList>
            <person name="Hitch T.C.A."/>
            <person name="Wylensek D."/>
            <person name="Clavel T."/>
        </authorList>
    </citation>
    <scope>NUCLEOTIDE SEQUENCE [LARGE SCALE GENOMIC DNA]</scope>
    <source>
        <strain evidence="12 15">COR2-253-APC-1A</strain>
    </source>
</reference>
<evidence type="ECO:0000313" key="13">
    <source>
        <dbReference type="EMBL" id="PVY43411.1"/>
    </source>
</evidence>
<feature type="transmembrane region" description="Helical" evidence="9">
    <location>
        <begin position="220"/>
        <end position="243"/>
    </location>
</feature>
<dbReference type="NCBIfam" id="TIGR02138">
    <property type="entry name" value="phosphate_pstC"/>
    <property type="match status" value="1"/>
</dbReference>
<keyword evidence="14" id="KW-1185">Reference proteome</keyword>
<proteinExistence type="inferred from homology"/>
<evidence type="ECO:0000256" key="2">
    <source>
        <dbReference type="ARBA" id="ARBA00007069"/>
    </source>
</evidence>
<dbReference type="PANTHER" id="PTHR30425:SF1">
    <property type="entry name" value="PHOSPHATE TRANSPORT SYSTEM PERMEASE PROTEIN PSTC"/>
    <property type="match status" value="1"/>
</dbReference>
<comment type="subcellular location">
    <subcellularLocation>
        <location evidence="1 9">Cell membrane</location>
        <topology evidence="1 9">Multi-pass membrane protein</topology>
    </subcellularLocation>
</comment>
<dbReference type="EMBL" id="QEKH01000009">
    <property type="protein sequence ID" value="PVY43411.1"/>
    <property type="molecule type" value="Genomic_DNA"/>
</dbReference>
<evidence type="ECO:0000313" key="15">
    <source>
        <dbReference type="Proteomes" id="UP000576225"/>
    </source>
</evidence>
<evidence type="ECO:0000256" key="7">
    <source>
        <dbReference type="ARBA" id="ARBA00022989"/>
    </source>
</evidence>
<keyword evidence="8 9" id="KW-0472">Membrane</keyword>
<dbReference type="GeneID" id="78294898"/>
<keyword evidence="5 10" id="KW-0592">Phosphate transport</keyword>
<dbReference type="InterPro" id="IPR011864">
    <property type="entry name" value="Phosphate_PstC"/>
</dbReference>
<dbReference type="InterPro" id="IPR000515">
    <property type="entry name" value="MetI-like"/>
</dbReference>
<evidence type="ECO:0000256" key="9">
    <source>
        <dbReference type="RuleBase" id="RU363032"/>
    </source>
</evidence>
<dbReference type="InterPro" id="IPR035906">
    <property type="entry name" value="MetI-like_sf"/>
</dbReference>
<dbReference type="SUPFAM" id="SSF161098">
    <property type="entry name" value="MetI-like"/>
    <property type="match status" value="1"/>
</dbReference>
<feature type="transmembrane region" description="Helical" evidence="9">
    <location>
        <begin position="110"/>
        <end position="135"/>
    </location>
</feature>
<dbReference type="Gene3D" id="1.10.3720.10">
    <property type="entry name" value="MetI-like"/>
    <property type="match status" value="1"/>
</dbReference>
<dbReference type="GO" id="GO:0005886">
    <property type="term" value="C:plasma membrane"/>
    <property type="evidence" value="ECO:0007669"/>
    <property type="project" value="UniProtKB-SubCell"/>
</dbReference>
<keyword evidence="3 9" id="KW-0813">Transport</keyword>
<dbReference type="AlphaFoldDB" id="A0A2U1B487"/>
<feature type="transmembrane region" description="Helical" evidence="9">
    <location>
        <begin position="278"/>
        <end position="301"/>
    </location>
</feature>
<dbReference type="Pfam" id="PF00528">
    <property type="entry name" value="BPD_transp_1"/>
    <property type="match status" value="1"/>
</dbReference>
<comment type="function">
    <text evidence="10">Part of the binding-protein-dependent transport system for phosphate; probably responsible for the translocation of the substrate across the membrane.</text>
</comment>
<dbReference type="GO" id="GO:0006817">
    <property type="term" value="P:phosphate ion transport"/>
    <property type="evidence" value="ECO:0007669"/>
    <property type="project" value="UniProtKB-KW"/>
</dbReference>
<evidence type="ECO:0000256" key="6">
    <source>
        <dbReference type="ARBA" id="ARBA00022692"/>
    </source>
</evidence>
<evidence type="ECO:0000256" key="4">
    <source>
        <dbReference type="ARBA" id="ARBA00022475"/>
    </source>
</evidence>
<feature type="domain" description="ABC transmembrane type-1" evidence="11">
    <location>
        <begin position="72"/>
        <end position="297"/>
    </location>
</feature>
<name>A0A2U1B487_9BACT</name>
<dbReference type="Proteomes" id="UP000245959">
    <property type="component" value="Unassembled WGS sequence"/>
</dbReference>
<dbReference type="PROSITE" id="PS50928">
    <property type="entry name" value="ABC_TM1"/>
    <property type="match status" value="1"/>
</dbReference>
<dbReference type="Proteomes" id="UP000576225">
    <property type="component" value="Unassembled WGS sequence"/>
</dbReference>
<evidence type="ECO:0000313" key="12">
    <source>
        <dbReference type="EMBL" id="NMD88096.1"/>
    </source>
</evidence>
<evidence type="ECO:0000256" key="1">
    <source>
        <dbReference type="ARBA" id="ARBA00004651"/>
    </source>
</evidence>
<dbReference type="RefSeq" id="WP_116883590.1">
    <property type="nucleotide sequence ID" value="NZ_CABMMC010000034.1"/>
</dbReference>
<comment type="similarity">
    <text evidence="2 10">Belongs to the binding-protein-dependent transport system permease family. CysTW subfamily.</text>
</comment>
<protein>
    <recommendedName>
        <fullName evidence="10">Phosphate transport system permease protein</fullName>
    </recommendedName>
</protein>
<comment type="caution">
    <text evidence="10">Lacks conserved residue(s) required for the propagation of feature annotation.</text>
</comment>